<reference evidence="2" key="1">
    <citation type="submission" date="2022-01" db="EMBL/GenBank/DDBJ databases">
        <authorList>
            <person name="Jo J.-H."/>
            <person name="Im W.-T."/>
        </authorList>
    </citation>
    <scope>NUCLEOTIDE SEQUENCE</scope>
    <source>
        <strain evidence="2">NA20</strain>
    </source>
</reference>
<comment type="caution">
    <text evidence="2">The sequence shown here is derived from an EMBL/GenBank/DDBJ whole genome shotgun (WGS) entry which is preliminary data.</text>
</comment>
<evidence type="ECO:0008006" key="4">
    <source>
        <dbReference type="Google" id="ProtNLM"/>
    </source>
</evidence>
<evidence type="ECO:0000256" key="1">
    <source>
        <dbReference type="SAM" id="SignalP"/>
    </source>
</evidence>
<keyword evidence="1" id="KW-0732">Signal</keyword>
<name>A0ABS9KNI1_9BACT</name>
<protein>
    <recommendedName>
        <fullName evidence="4">Aromatic hydrocarbon degradation protein</fullName>
    </recommendedName>
</protein>
<feature type="chain" id="PRO_5047055481" description="Aromatic hydrocarbon degradation protein" evidence="1">
    <location>
        <begin position="23"/>
        <end position="418"/>
    </location>
</feature>
<dbReference type="Gene3D" id="2.40.160.60">
    <property type="entry name" value="Outer membrane protein transport protein (OMPP1/FadL/TodX)"/>
    <property type="match status" value="1"/>
</dbReference>
<dbReference type="RefSeq" id="WP_237869785.1">
    <property type="nucleotide sequence ID" value="NZ_JAKLTR010000003.1"/>
</dbReference>
<feature type="signal peptide" evidence="1">
    <location>
        <begin position="1"/>
        <end position="22"/>
    </location>
</feature>
<dbReference type="Proteomes" id="UP001165367">
    <property type="component" value="Unassembled WGS sequence"/>
</dbReference>
<dbReference type="SUPFAM" id="SSF56935">
    <property type="entry name" value="Porins"/>
    <property type="match status" value="1"/>
</dbReference>
<keyword evidence="3" id="KW-1185">Reference proteome</keyword>
<evidence type="ECO:0000313" key="3">
    <source>
        <dbReference type="Proteomes" id="UP001165367"/>
    </source>
</evidence>
<proteinExistence type="predicted"/>
<organism evidence="2 3">
    <name type="scientific">Terrimonas ginsenosidimutans</name>
    <dbReference type="NCBI Taxonomy" id="2908004"/>
    <lineage>
        <taxon>Bacteria</taxon>
        <taxon>Pseudomonadati</taxon>
        <taxon>Bacteroidota</taxon>
        <taxon>Chitinophagia</taxon>
        <taxon>Chitinophagales</taxon>
        <taxon>Chitinophagaceae</taxon>
        <taxon>Terrimonas</taxon>
    </lineage>
</organism>
<evidence type="ECO:0000313" key="2">
    <source>
        <dbReference type="EMBL" id="MCG2613887.1"/>
    </source>
</evidence>
<accession>A0ABS9KNI1</accession>
<sequence length="418" mass="46168">MKYNKRSLAVSAGLFVILQVNAQNMNSPYSIYGIGDIDFKPYNRTSGMGGAGLALNSSYYLIDNNPAAIAGLQKSFYTIDAAFTGKSVRYSGGPINADNSDNKDFWIKRLAFAVKINNSWASGIGIGQFSNVNYVLTGTKPVDGTTGTYTTYYEGDGGLNEYYWNNAFKIGKRLTLGVKSSILSGSINQTETVSDAGLSTAVSTKVQDYMSKARFQFGAIYTQPLSKTWELSVGGKYIPTVNMRSDRSLTVTDGTSVILEDDFIKTDRFSLPDTYAGGIALRKRNKITYALDYSYEDWSSLGIKDNGWQLVNSSRIAGGIELSRQATTWNKQTIEKGFFQFGAFFNNSYLQVRNEPIREYGITAGIGGIIGGGLFYTMSLEAGSRGTRQQDLIKENYVQATFTFSYRDFLQSKGRRYD</sequence>
<dbReference type="EMBL" id="JAKLTR010000003">
    <property type="protein sequence ID" value="MCG2613887.1"/>
    <property type="molecule type" value="Genomic_DNA"/>
</dbReference>
<gene>
    <name evidence="2" type="ORF">LZZ85_06325</name>
</gene>